<dbReference type="InterPro" id="IPR036291">
    <property type="entry name" value="NAD(P)-bd_dom_sf"/>
</dbReference>
<dbReference type="EMBL" id="LJYW01000001">
    <property type="protein sequence ID" value="KPL53277.1"/>
    <property type="molecule type" value="Genomic_DNA"/>
</dbReference>
<dbReference type="PRINTS" id="PR00080">
    <property type="entry name" value="SDRFAMILY"/>
</dbReference>
<evidence type="ECO:0000313" key="4">
    <source>
        <dbReference type="EMBL" id="KPL53277.1"/>
    </source>
</evidence>
<evidence type="ECO:0000259" key="3">
    <source>
        <dbReference type="SMART" id="SM00822"/>
    </source>
</evidence>
<reference evidence="4 5" key="1">
    <citation type="submission" date="2015-09" db="EMBL/GenBank/DDBJ databases">
        <authorList>
            <person name="Jackson K.R."/>
            <person name="Lunt B.L."/>
            <person name="Fisher J.N.B."/>
            <person name="Gardner A.V."/>
            <person name="Bailey M.E."/>
            <person name="Deus L.M."/>
            <person name="Earl A.S."/>
            <person name="Gibby P.D."/>
            <person name="Hartmann K.A."/>
            <person name="Liu J.E."/>
            <person name="Manci A.M."/>
            <person name="Nielsen D.A."/>
            <person name="Solomon M.B."/>
            <person name="Breakwell D.P."/>
            <person name="Burnett S.H."/>
            <person name="Grose J.H."/>
        </authorList>
    </citation>
    <scope>NUCLEOTIDE SEQUENCE [LARGE SCALE GENOMIC DNA]</scope>
    <source>
        <strain evidence="4 5">16</strain>
    </source>
</reference>
<dbReference type="PANTHER" id="PTHR43639:SF1">
    <property type="entry name" value="SHORT-CHAIN DEHYDROGENASE_REDUCTASE FAMILY PROTEIN"/>
    <property type="match status" value="1"/>
</dbReference>
<dbReference type="PANTHER" id="PTHR43639">
    <property type="entry name" value="OXIDOREDUCTASE, SHORT-CHAIN DEHYDROGENASE/REDUCTASE FAMILY (AFU_ORTHOLOGUE AFUA_5G02870)"/>
    <property type="match status" value="1"/>
</dbReference>
<dbReference type="InterPro" id="IPR002347">
    <property type="entry name" value="SDR_fam"/>
</dbReference>
<dbReference type="SMART" id="SM00822">
    <property type="entry name" value="PKS_KR"/>
    <property type="match status" value="1"/>
</dbReference>
<name>A0A0P6VPY4_9HYPH</name>
<dbReference type="Proteomes" id="UP000048984">
    <property type="component" value="Unassembled WGS sequence"/>
</dbReference>
<gene>
    <name evidence="4" type="ORF">ABB55_14535</name>
</gene>
<evidence type="ECO:0000256" key="1">
    <source>
        <dbReference type="ARBA" id="ARBA00006484"/>
    </source>
</evidence>
<dbReference type="GO" id="GO:0016491">
    <property type="term" value="F:oxidoreductase activity"/>
    <property type="evidence" value="ECO:0007669"/>
    <property type="project" value="UniProtKB-KW"/>
</dbReference>
<protein>
    <submittedName>
        <fullName evidence="4">Oxidoreductase</fullName>
    </submittedName>
</protein>
<feature type="domain" description="Ketoreductase" evidence="3">
    <location>
        <begin position="7"/>
        <end position="197"/>
    </location>
</feature>
<comment type="caution">
    <text evidence="4">The sequence shown here is derived from an EMBL/GenBank/DDBJ whole genome shotgun (WGS) entry which is preliminary data.</text>
</comment>
<reference evidence="4 5" key="2">
    <citation type="submission" date="2015-10" db="EMBL/GenBank/DDBJ databases">
        <title>Draft Genome Sequence of Prosthecomicrobium hirschii ATCC 27832.</title>
        <authorList>
            <person name="Daniel J."/>
            <person name="Givan S.A."/>
            <person name="Brun Y.V."/>
            <person name="Brown P.J."/>
        </authorList>
    </citation>
    <scope>NUCLEOTIDE SEQUENCE [LARGE SCALE GENOMIC DNA]</scope>
    <source>
        <strain evidence="4 5">16</strain>
    </source>
</reference>
<dbReference type="PRINTS" id="PR00081">
    <property type="entry name" value="GDHRDH"/>
</dbReference>
<dbReference type="RefSeq" id="WP_054359442.1">
    <property type="nucleotide sequence ID" value="NZ_LJYW01000001.1"/>
</dbReference>
<dbReference type="NCBIfam" id="NF005559">
    <property type="entry name" value="PRK07231.1"/>
    <property type="match status" value="1"/>
</dbReference>
<dbReference type="AlphaFoldDB" id="A0A0P6VPY4"/>
<dbReference type="Pfam" id="PF13561">
    <property type="entry name" value="adh_short_C2"/>
    <property type="match status" value="1"/>
</dbReference>
<dbReference type="Gene3D" id="3.40.50.720">
    <property type="entry name" value="NAD(P)-binding Rossmann-like Domain"/>
    <property type="match status" value="1"/>
</dbReference>
<keyword evidence="5" id="KW-1185">Reference proteome</keyword>
<sequence length="253" mass="25805">MRDLVGKVVLVTGASSGIGAAVAQAFGRQGCRVAVHGHSQMDAAEAVADAIRAAGAEARTFGADLTDSAAAENLARSVDAAFGRLDILVNNAGGFVRRAPLAEAPDDLIEAVFNLNARSMLALGRAAIPLMRRQGAGAIVNMTSQAARTGASPGAGLYAATKAYVSTYTRALAKELVQDRIRVNAVAPGVIATPIHDAHTAPELLARLATAIPMGRLGTAEECAGAVLFLASEDMASYVTGQIIEVNGGSVMP</sequence>
<dbReference type="InterPro" id="IPR057326">
    <property type="entry name" value="KR_dom"/>
</dbReference>
<evidence type="ECO:0000256" key="2">
    <source>
        <dbReference type="ARBA" id="ARBA00023002"/>
    </source>
</evidence>
<dbReference type="FunFam" id="3.40.50.720:FF:000084">
    <property type="entry name" value="Short-chain dehydrogenase reductase"/>
    <property type="match status" value="1"/>
</dbReference>
<evidence type="ECO:0000313" key="5">
    <source>
        <dbReference type="Proteomes" id="UP000048984"/>
    </source>
</evidence>
<proteinExistence type="inferred from homology"/>
<dbReference type="SUPFAM" id="SSF51735">
    <property type="entry name" value="NAD(P)-binding Rossmann-fold domains"/>
    <property type="match status" value="1"/>
</dbReference>
<comment type="similarity">
    <text evidence="1">Belongs to the short-chain dehydrogenases/reductases (SDR) family.</text>
</comment>
<keyword evidence="2" id="KW-0560">Oxidoreductase</keyword>
<accession>A0A0P6VPY4</accession>
<dbReference type="STRING" id="665126.ABB55_14535"/>
<organism evidence="4 5">
    <name type="scientific">Prosthecodimorpha hirschii</name>
    <dbReference type="NCBI Taxonomy" id="665126"/>
    <lineage>
        <taxon>Bacteria</taxon>
        <taxon>Pseudomonadati</taxon>
        <taxon>Pseudomonadota</taxon>
        <taxon>Alphaproteobacteria</taxon>
        <taxon>Hyphomicrobiales</taxon>
        <taxon>Ancalomicrobiaceae</taxon>
        <taxon>Prosthecodimorpha</taxon>
    </lineage>
</organism>